<dbReference type="PROSITE" id="PS50112">
    <property type="entry name" value="PAS"/>
    <property type="match status" value="1"/>
</dbReference>
<dbReference type="InterPro" id="IPR036890">
    <property type="entry name" value="HATPase_C_sf"/>
</dbReference>
<dbReference type="InterPro" id="IPR003594">
    <property type="entry name" value="HATPase_dom"/>
</dbReference>
<keyword evidence="11" id="KW-1185">Reference proteome</keyword>
<dbReference type="Pfam" id="PF08448">
    <property type="entry name" value="PAS_4"/>
    <property type="match status" value="1"/>
</dbReference>
<keyword evidence="5" id="KW-0418">Kinase</keyword>
<dbReference type="InterPro" id="IPR035965">
    <property type="entry name" value="PAS-like_dom_sf"/>
</dbReference>
<dbReference type="Pfam" id="PF00512">
    <property type="entry name" value="HisKA"/>
    <property type="match status" value="1"/>
</dbReference>
<dbReference type="AlphaFoldDB" id="A0A4Y6PUG7"/>
<dbReference type="PROSITE" id="PS50113">
    <property type="entry name" value="PAC"/>
    <property type="match status" value="1"/>
</dbReference>
<dbReference type="Pfam" id="PF02518">
    <property type="entry name" value="HATPase_c"/>
    <property type="match status" value="1"/>
</dbReference>
<dbReference type="PANTHER" id="PTHR43711:SF31">
    <property type="entry name" value="HISTIDINE KINASE"/>
    <property type="match status" value="1"/>
</dbReference>
<dbReference type="InterPro" id="IPR013655">
    <property type="entry name" value="PAS_fold_3"/>
</dbReference>
<evidence type="ECO:0000256" key="3">
    <source>
        <dbReference type="ARBA" id="ARBA00022553"/>
    </source>
</evidence>
<dbReference type="OrthoDB" id="9770955at2"/>
<keyword evidence="6" id="KW-0902">Two-component regulatory system</keyword>
<keyword evidence="4" id="KW-0808">Transferase</keyword>
<dbReference type="CDD" id="cd00075">
    <property type="entry name" value="HATPase"/>
    <property type="match status" value="1"/>
</dbReference>
<keyword evidence="3" id="KW-0597">Phosphoprotein</keyword>
<dbReference type="SMART" id="SM00387">
    <property type="entry name" value="HATPase_c"/>
    <property type="match status" value="1"/>
</dbReference>
<dbReference type="EMBL" id="CP041186">
    <property type="protein sequence ID" value="QDG51948.1"/>
    <property type="molecule type" value="Genomic_DNA"/>
</dbReference>
<feature type="domain" description="Histidine kinase" evidence="7">
    <location>
        <begin position="284"/>
        <end position="503"/>
    </location>
</feature>
<evidence type="ECO:0000256" key="6">
    <source>
        <dbReference type="ARBA" id="ARBA00023012"/>
    </source>
</evidence>
<evidence type="ECO:0000256" key="4">
    <source>
        <dbReference type="ARBA" id="ARBA00022679"/>
    </source>
</evidence>
<dbReference type="CDD" id="cd00082">
    <property type="entry name" value="HisKA"/>
    <property type="match status" value="1"/>
</dbReference>
<dbReference type="SUPFAM" id="SSF55785">
    <property type="entry name" value="PYP-like sensor domain (PAS domain)"/>
    <property type="match status" value="2"/>
</dbReference>
<evidence type="ECO:0000313" key="11">
    <source>
        <dbReference type="Proteomes" id="UP000315995"/>
    </source>
</evidence>
<dbReference type="InterPro" id="IPR036097">
    <property type="entry name" value="HisK_dim/P_sf"/>
</dbReference>
<dbReference type="InterPro" id="IPR000014">
    <property type="entry name" value="PAS"/>
</dbReference>
<dbReference type="InterPro" id="IPR003661">
    <property type="entry name" value="HisK_dim/P_dom"/>
</dbReference>
<dbReference type="Gene3D" id="3.30.565.10">
    <property type="entry name" value="Histidine kinase-like ATPase, C-terminal domain"/>
    <property type="match status" value="1"/>
</dbReference>
<gene>
    <name evidence="10" type="ORF">FIV42_14735</name>
</gene>
<proteinExistence type="predicted"/>
<feature type="domain" description="PAC" evidence="9">
    <location>
        <begin position="228"/>
        <end position="280"/>
    </location>
</feature>
<dbReference type="InterPro" id="IPR004358">
    <property type="entry name" value="Sig_transdc_His_kin-like_C"/>
</dbReference>
<evidence type="ECO:0000259" key="8">
    <source>
        <dbReference type="PROSITE" id="PS50112"/>
    </source>
</evidence>
<dbReference type="CDD" id="cd00130">
    <property type="entry name" value="PAS"/>
    <property type="match status" value="2"/>
</dbReference>
<reference evidence="10 11" key="1">
    <citation type="submission" date="2019-06" db="EMBL/GenBank/DDBJ databases">
        <title>Persicimonas caeni gen. nov., sp. nov., a predatory bacterium isolated from solar saltern.</title>
        <authorList>
            <person name="Wang S."/>
        </authorList>
    </citation>
    <scope>NUCLEOTIDE SEQUENCE [LARGE SCALE GENOMIC DNA]</scope>
    <source>
        <strain evidence="10 11">YN101</strain>
    </source>
</reference>
<dbReference type="SUPFAM" id="SSF55874">
    <property type="entry name" value="ATPase domain of HSP90 chaperone/DNA topoisomerase II/histidine kinase"/>
    <property type="match status" value="1"/>
</dbReference>
<dbReference type="InterPro" id="IPR013656">
    <property type="entry name" value="PAS_4"/>
</dbReference>
<organism evidence="10 11">
    <name type="scientific">Persicimonas caeni</name>
    <dbReference type="NCBI Taxonomy" id="2292766"/>
    <lineage>
        <taxon>Bacteria</taxon>
        <taxon>Deltaproteobacteria</taxon>
        <taxon>Bradymonadales</taxon>
        <taxon>Bradymonadaceae</taxon>
        <taxon>Persicimonas</taxon>
    </lineage>
</organism>
<evidence type="ECO:0000313" key="10">
    <source>
        <dbReference type="EMBL" id="QDG51948.1"/>
    </source>
</evidence>
<sequence>MKLDKKSLPAVASLEDGESVQLLQAVQAAARLGYWIWTPESGEVVLSSHLCEMLGLEPREVVLNDLEKWLTFVHPDDDERVARSLESIVADVAAPFEITHRLASSDETESRHIRLRGWQTFSGADGQERWVASVQDVSEEMRESELLRNEHYWLETLINAVPGLVCIKDAQGRWILANDYDLELFDLEGVDYKGKTDAELAEYSDFHRDALRGCIRTDEIAWQKGSLSRGVERIPRSDGTTPVFETVKVPVFDAEGRRKGLVVVGYDITEREQTERLKDEFLSMVSHELRTPLTPIRGVLGLLQAHPRCTEEPQLADMIVLAQRSCQRLQRLIERLLTFQTLSSDGERLECQSYNLDDVVRSTIAKSTHLQRKYDFVLEHQCSEQPVWVCADRHYLEMALGIILGNAAKFSPPGETIEMTVGCDDDTAYVSVTDRGPGIPEEDLERIFESFVQVEGGPSRPYEGTGLGLTIAKMVVEVLDGEICVDSEVNRGSTFTIKLPLIEAPPLTFEK</sequence>
<evidence type="ECO:0000259" key="9">
    <source>
        <dbReference type="PROSITE" id="PS50113"/>
    </source>
</evidence>
<evidence type="ECO:0000256" key="1">
    <source>
        <dbReference type="ARBA" id="ARBA00000085"/>
    </source>
</evidence>
<dbReference type="PANTHER" id="PTHR43711">
    <property type="entry name" value="TWO-COMPONENT HISTIDINE KINASE"/>
    <property type="match status" value="1"/>
</dbReference>
<dbReference type="RefSeq" id="WP_141198426.1">
    <property type="nucleotide sequence ID" value="NZ_CP041186.1"/>
</dbReference>
<dbReference type="Gene3D" id="3.30.450.20">
    <property type="entry name" value="PAS domain"/>
    <property type="match status" value="2"/>
</dbReference>
<comment type="catalytic activity">
    <reaction evidence="1">
        <text>ATP + protein L-histidine = ADP + protein N-phospho-L-histidine.</text>
        <dbReference type="EC" id="2.7.13.3"/>
    </reaction>
</comment>
<dbReference type="Gene3D" id="1.10.287.130">
    <property type="match status" value="1"/>
</dbReference>
<dbReference type="Pfam" id="PF08447">
    <property type="entry name" value="PAS_3"/>
    <property type="match status" value="1"/>
</dbReference>
<feature type="domain" description="PAS" evidence="8">
    <location>
        <begin position="47"/>
        <end position="92"/>
    </location>
</feature>
<dbReference type="InterPro" id="IPR000700">
    <property type="entry name" value="PAS-assoc_C"/>
</dbReference>
<accession>A0A5B8YBR0</accession>
<dbReference type="FunFam" id="3.30.565.10:FF:000006">
    <property type="entry name" value="Sensor histidine kinase WalK"/>
    <property type="match status" value="1"/>
</dbReference>
<dbReference type="EC" id="2.7.13.3" evidence="2"/>
<evidence type="ECO:0000256" key="5">
    <source>
        <dbReference type="ARBA" id="ARBA00022777"/>
    </source>
</evidence>
<dbReference type="PRINTS" id="PR00344">
    <property type="entry name" value="BCTRLSENSOR"/>
</dbReference>
<accession>A0A4Y6PUG7</accession>
<protein>
    <recommendedName>
        <fullName evidence="2">histidine kinase</fullName>
        <ecNumber evidence="2">2.7.13.3</ecNumber>
    </recommendedName>
</protein>
<evidence type="ECO:0000256" key="2">
    <source>
        <dbReference type="ARBA" id="ARBA00012438"/>
    </source>
</evidence>
<name>A0A4Y6PUG7_PERCE</name>
<dbReference type="Proteomes" id="UP000315995">
    <property type="component" value="Chromosome"/>
</dbReference>
<dbReference type="InterPro" id="IPR050736">
    <property type="entry name" value="Sensor_HK_Regulatory"/>
</dbReference>
<evidence type="ECO:0000259" key="7">
    <source>
        <dbReference type="PROSITE" id="PS50109"/>
    </source>
</evidence>
<dbReference type="GO" id="GO:0000155">
    <property type="term" value="F:phosphorelay sensor kinase activity"/>
    <property type="evidence" value="ECO:0007669"/>
    <property type="project" value="InterPro"/>
</dbReference>
<dbReference type="NCBIfam" id="TIGR00229">
    <property type="entry name" value="sensory_box"/>
    <property type="match status" value="1"/>
</dbReference>
<dbReference type="PROSITE" id="PS50109">
    <property type="entry name" value="HIS_KIN"/>
    <property type="match status" value="1"/>
</dbReference>
<dbReference type="SMART" id="SM00091">
    <property type="entry name" value="PAS"/>
    <property type="match status" value="2"/>
</dbReference>
<dbReference type="SMART" id="SM00388">
    <property type="entry name" value="HisKA"/>
    <property type="match status" value="1"/>
</dbReference>
<dbReference type="SUPFAM" id="SSF47384">
    <property type="entry name" value="Homodimeric domain of signal transducing histidine kinase"/>
    <property type="match status" value="1"/>
</dbReference>
<dbReference type="InterPro" id="IPR005467">
    <property type="entry name" value="His_kinase_dom"/>
</dbReference>